<proteinExistence type="predicted"/>
<feature type="non-terminal residue" evidence="2">
    <location>
        <position position="136"/>
    </location>
</feature>
<evidence type="ECO:0000256" key="1">
    <source>
        <dbReference type="SAM" id="SignalP"/>
    </source>
</evidence>
<sequence length="136" mass="14472">DMTHRCVEHMFYLVALVTVVVVEGASSFINSSSHQFHVATILRGADNPTDVFIDHATNSILFVSLNLHYVGKLELPARCSAAASSNSTVTVIAGSRGQPPGFQDGEGSAALFLSPFSITGDGTTYYVGDSGNHRIR</sequence>
<dbReference type="SUPFAM" id="SSF63825">
    <property type="entry name" value="YWTD domain"/>
    <property type="match status" value="1"/>
</dbReference>
<keyword evidence="3" id="KW-1185">Reference proteome</keyword>
<evidence type="ECO:0000313" key="3">
    <source>
        <dbReference type="Proteomes" id="UP000051952"/>
    </source>
</evidence>
<keyword evidence="1" id="KW-0732">Signal</keyword>
<accession>A0A0S4KKE3</accession>
<dbReference type="Proteomes" id="UP000051952">
    <property type="component" value="Unassembled WGS sequence"/>
</dbReference>
<name>A0A0S4KKE3_BODSA</name>
<feature type="chain" id="PRO_5006623364" evidence="1">
    <location>
        <begin position="25"/>
        <end position="136"/>
    </location>
</feature>
<evidence type="ECO:0000313" key="2">
    <source>
        <dbReference type="EMBL" id="CUI15471.1"/>
    </source>
</evidence>
<dbReference type="VEuPathDB" id="TriTrypDB:BSAL_44175"/>
<dbReference type="InterPro" id="IPR011042">
    <property type="entry name" value="6-blade_b-propeller_TolB-like"/>
</dbReference>
<feature type="signal peptide" evidence="1">
    <location>
        <begin position="1"/>
        <end position="24"/>
    </location>
</feature>
<organism evidence="2 3">
    <name type="scientific">Bodo saltans</name>
    <name type="common">Flagellated protozoan</name>
    <dbReference type="NCBI Taxonomy" id="75058"/>
    <lineage>
        <taxon>Eukaryota</taxon>
        <taxon>Discoba</taxon>
        <taxon>Euglenozoa</taxon>
        <taxon>Kinetoplastea</taxon>
        <taxon>Metakinetoplastina</taxon>
        <taxon>Eubodonida</taxon>
        <taxon>Bodonidae</taxon>
        <taxon>Bodo</taxon>
    </lineage>
</organism>
<dbReference type="EMBL" id="CYKH01002183">
    <property type="protein sequence ID" value="CUI15471.1"/>
    <property type="molecule type" value="Genomic_DNA"/>
</dbReference>
<feature type="non-terminal residue" evidence="2">
    <location>
        <position position="1"/>
    </location>
</feature>
<gene>
    <name evidence="2" type="ORF">BSAL_44175</name>
</gene>
<protein>
    <submittedName>
        <fullName evidence="2">Membrane-associated protein, putative</fullName>
    </submittedName>
</protein>
<reference evidence="3" key="1">
    <citation type="submission" date="2015-09" db="EMBL/GenBank/DDBJ databases">
        <authorList>
            <consortium name="Pathogen Informatics"/>
        </authorList>
    </citation>
    <scope>NUCLEOTIDE SEQUENCE [LARGE SCALE GENOMIC DNA]</scope>
    <source>
        <strain evidence="3">Lake Konstanz</strain>
    </source>
</reference>
<dbReference type="Gene3D" id="2.120.10.30">
    <property type="entry name" value="TolB, C-terminal domain"/>
    <property type="match status" value="1"/>
</dbReference>
<dbReference type="AlphaFoldDB" id="A0A0S4KKE3"/>